<dbReference type="Proteomes" id="UP000069205">
    <property type="component" value="Chromosome"/>
</dbReference>
<name>A0A0K2G8N7_NITMO</name>
<dbReference type="Pfam" id="PF04542">
    <property type="entry name" value="Sigma70_r2"/>
    <property type="match status" value="1"/>
</dbReference>
<keyword evidence="2" id="KW-0805">Transcription regulation</keyword>
<dbReference type="GO" id="GO:0003677">
    <property type="term" value="F:DNA binding"/>
    <property type="evidence" value="ECO:0007669"/>
    <property type="project" value="InterPro"/>
</dbReference>
<dbReference type="SUPFAM" id="SSF88946">
    <property type="entry name" value="Sigma2 domain of RNA polymerase sigma factors"/>
    <property type="match status" value="1"/>
</dbReference>
<dbReference type="AlphaFoldDB" id="A0A0K2G8N7"/>
<dbReference type="InterPro" id="IPR036388">
    <property type="entry name" value="WH-like_DNA-bd_sf"/>
</dbReference>
<dbReference type="InterPro" id="IPR013324">
    <property type="entry name" value="RNA_pol_sigma_r3/r4-like"/>
</dbReference>
<accession>A0A0K2G8N7</accession>
<proteinExistence type="inferred from homology"/>
<evidence type="ECO:0000313" key="8">
    <source>
        <dbReference type="Proteomes" id="UP000069205"/>
    </source>
</evidence>
<evidence type="ECO:0000256" key="1">
    <source>
        <dbReference type="ARBA" id="ARBA00010641"/>
    </source>
</evidence>
<evidence type="ECO:0000256" key="4">
    <source>
        <dbReference type="ARBA" id="ARBA00023163"/>
    </source>
</evidence>
<organism evidence="7 8">
    <name type="scientific">Nitrospira moscoviensis</name>
    <dbReference type="NCBI Taxonomy" id="42253"/>
    <lineage>
        <taxon>Bacteria</taxon>
        <taxon>Pseudomonadati</taxon>
        <taxon>Nitrospirota</taxon>
        <taxon>Nitrospiria</taxon>
        <taxon>Nitrospirales</taxon>
        <taxon>Nitrospiraceae</taxon>
        <taxon>Nitrospira</taxon>
    </lineage>
</organism>
<keyword evidence="4" id="KW-0804">Transcription</keyword>
<evidence type="ECO:0000256" key="3">
    <source>
        <dbReference type="ARBA" id="ARBA00023082"/>
    </source>
</evidence>
<dbReference type="PANTHER" id="PTHR43133:SF63">
    <property type="entry name" value="RNA POLYMERASE SIGMA FACTOR FECI-RELATED"/>
    <property type="match status" value="1"/>
</dbReference>
<dbReference type="STRING" id="42253.NITMOv2_0888"/>
<evidence type="ECO:0000259" key="5">
    <source>
        <dbReference type="Pfam" id="PF04542"/>
    </source>
</evidence>
<dbReference type="GO" id="GO:0016987">
    <property type="term" value="F:sigma factor activity"/>
    <property type="evidence" value="ECO:0007669"/>
    <property type="project" value="UniProtKB-KW"/>
</dbReference>
<comment type="similarity">
    <text evidence="1">Belongs to the sigma-70 factor family. ECF subfamily.</text>
</comment>
<evidence type="ECO:0000259" key="6">
    <source>
        <dbReference type="Pfam" id="PF08281"/>
    </source>
</evidence>
<dbReference type="InterPro" id="IPR007627">
    <property type="entry name" value="RNA_pol_sigma70_r2"/>
</dbReference>
<keyword evidence="3" id="KW-0731">Sigma factor</keyword>
<dbReference type="EMBL" id="CP011801">
    <property type="protein sequence ID" value="ALA57323.1"/>
    <property type="molecule type" value="Genomic_DNA"/>
</dbReference>
<evidence type="ECO:0000256" key="2">
    <source>
        <dbReference type="ARBA" id="ARBA00023015"/>
    </source>
</evidence>
<sequence>MHGELLQAFQACAADLRRFFTGRVRCEQMAADLTQEIYLRLARIDQPHLIADLRSYLFRIAANLATDHERARQRRAALVNDEADWLAVPDRAASPEQALLAKEELRLVEEALHELSPLCRRIFFLNRFEGLPHGVIAARLGVCKSTVEKNIARALNHCRERLEDPERRPPSGCRRLIRLFHREDD</sequence>
<dbReference type="InterPro" id="IPR039425">
    <property type="entry name" value="RNA_pol_sigma-70-like"/>
</dbReference>
<dbReference type="GO" id="GO:0006352">
    <property type="term" value="P:DNA-templated transcription initiation"/>
    <property type="evidence" value="ECO:0007669"/>
    <property type="project" value="InterPro"/>
</dbReference>
<feature type="domain" description="RNA polymerase sigma-70 region 2" evidence="5">
    <location>
        <begin position="9"/>
        <end position="75"/>
    </location>
</feature>
<feature type="domain" description="RNA polymerase sigma factor 70 region 4 type 2" evidence="6">
    <location>
        <begin position="106"/>
        <end position="158"/>
    </location>
</feature>
<keyword evidence="8" id="KW-1185">Reference proteome</keyword>
<dbReference type="Gene3D" id="1.10.1740.10">
    <property type="match status" value="1"/>
</dbReference>
<dbReference type="Pfam" id="PF08281">
    <property type="entry name" value="Sigma70_r4_2"/>
    <property type="match status" value="1"/>
</dbReference>
<dbReference type="RefSeq" id="WP_053378678.1">
    <property type="nucleotide sequence ID" value="NZ_CP011801.1"/>
</dbReference>
<dbReference type="InterPro" id="IPR013325">
    <property type="entry name" value="RNA_pol_sigma_r2"/>
</dbReference>
<dbReference type="InterPro" id="IPR013249">
    <property type="entry name" value="RNA_pol_sigma70_r4_t2"/>
</dbReference>
<dbReference type="KEGG" id="nmv:NITMOv2_0888"/>
<dbReference type="Gene3D" id="1.10.10.10">
    <property type="entry name" value="Winged helix-like DNA-binding domain superfamily/Winged helix DNA-binding domain"/>
    <property type="match status" value="1"/>
</dbReference>
<protein>
    <submittedName>
        <fullName evidence="7">Putative RNA polymerase sigma factor FecI (Sigma-19)</fullName>
    </submittedName>
</protein>
<dbReference type="SUPFAM" id="SSF88659">
    <property type="entry name" value="Sigma3 and sigma4 domains of RNA polymerase sigma factors"/>
    <property type="match status" value="1"/>
</dbReference>
<gene>
    <name evidence="7" type="ORF">NITMOv2_0888</name>
</gene>
<dbReference type="InterPro" id="IPR014284">
    <property type="entry name" value="RNA_pol_sigma-70_dom"/>
</dbReference>
<reference evidence="7 8" key="1">
    <citation type="journal article" date="2015" name="Proc. Natl. Acad. Sci. U.S.A.">
        <title>Expanded metabolic versatility of ubiquitous nitrite-oxidizing bacteria from the genus Nitrospira.</title>
        <authorList>
            <person name="Koch H."/>
            <person name="Lucker S."/>
            <person name="Albertsen M."/>
            <person name="Kitzinger K."/>
            <person name="Herbold C."/>
            <person name="Spieck E."/>
            <person name="Nielsen P.H."/>
            <person name="Wagner M."/>
            <person name="Daims H."/>
        </authorList>
    </citation>
    <scope>NUCLEOTIDE SEQUENCE [LARGE SCALE GENOMIC DNA]</scope>
    <source>
        <strain evidence="7 8">NSP M-1</strain>
    </source>
</reference>
<dbReference type="PANTHER" id="PTHR43133">
    <property type="entry name" value="RNA POLYMERASE ECF-TYPE SIGMA FACTO"/>
    <property type="match status" value="1"/>
</dbReference>
<dbReference type="OrthoDB" id="9797134at2"/>
<dbReference type="PATRIC" id="fig|42253.5.peg.869"/>
<dbReference type="NCBIfam" id="TIGR02937">
    <property type="entry name" value="sigma70-ECF"/>
    <property type="match status" value="1"/>
</dbReference>
<evidence type="ECO:0000313" key="7">
    <source>
        <dbReference type="EMBL" id="ALA57323.1"/>
    </source>
</evidence>